<protein>
    <recommendedName>
        <fullName evidence="2">DUF6286 domain-containing protein</fullName>
    </recommendedName>
</protein>
<feature type="domain" description="DUF6286" evidence="2">
    <location>
        <begin position="67"/>
        <end position="174"/>
    </location>
</feature>
<gene>
    <name evidence="3" type="ORF">HIR71_07570</name>
</gene>
<dbReference type="InterPro" id="IPR046253">
    <property type="entry name" value="DUF6286"/>
</dbReference>
<dbReference type="EMBL" id="JABCJJ010000009">
    <property type="protein sequence ID" value="NMR20078.1"/>
    <property type="molecule type" value="Genomic_DNA"/>
</dbReference>
<name>A0A7Y0LXN4_CELFI</name>
<feature type="transmembrane region" description="Helical" evidence="1">
    <location>
        <begin position="57"/>
        <end position="77"/>
    </location>
</feature>
<dbReference type="RefSeq" id="WP_169324461.1">
    <property type="nucleotide sequence ID" value="NZ_JABCJJ010000009.1"/>
</dbReference>
<evidence type="ECO:0000313" key="4">
    <source>
        <dbReference type="Proteomes" id="UP000562124"/>
    </source>
</evidence>
<keyword evidence="1" id="KW-0472">Membrane</keyword>
<reference evidence="3 4" key="1">
    <citation type="submission" date="2020-04" db="EMBL/GenBank/DDBJ databases">
        <title>Sequencing and Assembly of C. fimi.</title>
        <authorList>
            <person name="Ramsey A.R."/>
        </authorList>
    </citation>
    <scope>NUCLEOTIDE SEQUENCE [LARGE SCALE GENOMIC DNA]</scope>
    <source>
        <strain evidence="3 4">SB</strain>
    </source>
</reference>
<accession>A0A7Y0LXN4</accession>
<organism evidence="3 4">
    <name type="scientific">Cellulomonas fimi</name>
    <dbReference type="NCBI Taxonomy" id="1708"/>
    <lineage>
        <taxon>Bacteria</taxon>
        <taxon>Bacillati</taxon>
        <taxon>Actinomycetota</taxon>
        <taxon>Actinomycetes</taxon>
        <taxon>Micrococcales</taxon>
        <taxon>Cellulomonadaceae</taxon>
        <taxon>Cellulomonas</taxon>
    </lineage>
</organism>
<evidence type="ECO:0000313" key="3">
    <source>
        <dbReference type="EMBL" id="NMR20078.1"/>
    </source>
</evidence>
<proteinExistence type="predicted"/>
<keyword evidence="1" id="KW-0812">Transmembrane</keyword>
<comment type="caution">
    <text evidence="3">The sequence shown here is derived from an EMBL/GenBank/DDBJ whole genome shotgun (WGS) entry which is preliminary data.</text>
</comment>
<dbReference type="Proteomes" id="UP000562124">
    <property type="component" value="Unassembled WGS sequence"/>
</dbReference>
<sequence length="179" mass="18684">MVLTHRILAALFALALLLGGFLGAVEILLARLGQPPWLVPHPQWSAWLGGQTWDAGAVRTALAVLALLGLLLVILALRRGKPRALALPPRPGHTPAGVTVTANRRGVEASLSAAARRTSAVSSAATTLGGRSATTTVVTSTRSAGNLQRDVTTAISRRLAELGLADTVRPRVTIKHKGH</sequence>
<keyword evidence="1" id="KW-1133">Transmembrane helix</keyword>
<dbReference type="Pfam" id="PF19803">
    <property type="entry name" value="DUF6286"/>
    <property type="match status" value="1"/>
</dbReference>
<evidence type="ECO:0000256" key="1">
    <source>
        <dbReference type="SAM" id="Phobius"/>
    </source>
</evidence>
<keyword evidence="4" id="KW-1185">Reference proteome</keyword>
<evidence type="ECO:0000259" key="2">
    <source>
        <dbReference type="Pfam" id="PF19803"/>
    </source>
</evidence>
<dbReference type="AlphaFoldDB" id="A0A7Y0LXN4"/>